<dbReference type="PANTHER" id="PTHR33116">
    <property type="entry name" value="REVERSE TRANSCRIPTASE ZINC-BINDING DOMAIN-CONTAINING PROTEIN-RELATED-RELATED"/>
    <property type="match status" value="1"/>
</dbReference>
<dbReference type="InterPro" id="IPR026960">
    <property type="entry name" value="RVT-Znf"/>
</dbReference>
<reference evidence="3" key="1">
    <citation type="submission" date="2024-07" db="EMBL/GenBank/DDBJ databases">
        <title>Two chromosome-level genome assemblies of Korean endemic species Abeliophyllum distichum and Forsythia ovata (Oleaceae).</title>
        <authorList>
            <person name="Jang H."/>
        </authorList>
    </citation>
    <scope>NUCLEOTIDE SEQUENCE [LARGE SCALE GENOMIC DNA]</scope>
</reference>
<dbReference type="Pfam" id="PF13966">
    <property type="entry name" value="zf-RVT"/>
    <property type="match status" value="1"/>
</dbReference>
<accession>A0ABD1QG28</accession>
<evidence type="ECO:0000259" key="1">
    <source>
        <dbReference type="Pfam" id="PF13966"/>
    </source>
</evidence>
<dbReference type="EMBL" id="JBFOLK010000011">
    <property type="protein sequence ID" value="KAL2474712.1"/>
    <property type="molecule type" value="Genomic_DNA"/>
</dbReference>
<gene>
    <name evidence="2" type="ORF">Adt_35448</name>
</gene>
<keyword evidence="3" id="KW-1185">Reference proteome</keyword>
<keyword evidence="2" id="KW-0808">Transferase</keyword>
<organism evidence="2 3">
    <name type="scientific">Abeliophyllum distichum</name>
    <dbReference type="NCBI Taxonomy" id="126358"/>
    <lineage>
        <taxon>Eukaryota</taxon>
        <taxon>Viridiplantae</taxon>
        <taxon>Streptophyta</taxon>
        <taxon>Embryophyta</taxon>
        <taxon>Tracheophyta</taxon>
        <taxon>Spermatophyta</taxon>
        <taxon>Magnoliopsida</taxon>
        <taxon>eudicotyledons</taxon>
        <taxon>Gunneridae</taxon>
        <taxon>Pentapetalae</taxon>
        <taxon>asterids</taxon>
        <taxon>lamiids</taxon>
        <taxon>Lamiales</taxon>
        <taxon>Oleaceae</taxon>
        <taxon>Forsythieae</taxon>
        <taxon>Abeliophyllum</taxon>
    </lineage>
</organism>
<comment type="caution">
    <text evidence="2">The sequence shown here is derived from an EMBL/GenBank/DDBJ whole genome shotgun (WGS) entry which is preliminary data.</text>
</comment>
<keyword evidence="2" id="KW-0695">RNA-directed DNA polymerase</keyword>
<name>A0ABD1QG28_9LAMI</name>
<dbReference type="GO" id="GO:0003964">
    <property type="term" value="F:RNA-directed DNA polymerase activity"/>
    <property type="evidence" value="ECO:0007669"/>
    <property type="project" value="UniProtKB-KW"/>
</dbReference>
<proteinExistence type="predicted"/>
<evidence type="ECO:0000313" key="2">
    <source>
        <dbReference type="EMBL" id="KAL2474712.1"/>
    </source>
</evidence>
<sequence length="352" mass="39323">MKGRTDNSEFNYHPKCGLLKITHLTFVDDLMLFSRGDIISVGIFIDSLADFGRCSGLLANVTKSSLFNLRPRIGGNKFIDKHSCGFDTILPLATKKLKVMFFALFIEKIAGYITAWADASLSHAGRAELICSVLQGVECFWLSIFPILSSTICKISRICRDLLCQVEGTPKGAVLGMLTWNSTGKFRTAIAYDFFKPKGTIKCWANSVWNPCIIPKHSFILWLGAKLKLLTKDMLHYLDIDRNCVLVSKAFWEELCHGSPAFATASPEANFVISVDLQKWLPTGSRTTSCYVSFFRHFGSHVVFSTTWIRPRTGKVNIIGLRRHVLPRGVGTGASTKQIKCFSERDLMTDSL</sequence>
<dbReference type="PANTHER" id="PTHR33116:SF84">
    <property type="entry name" value="RNA-DIRECTED DNA POLYMERASE"/>
    <property type="match status" value="1"/>
</dbReference>
<dbReference type="Proteomes" id="UP001604336">
    <property type="component" value="Unassembled WGS sequence"/>
</dbReference>
<evidence type="ECO:0000313" key="3">
    <source>
        <dbReference type="Proteomes" id="UP001604336"/>
    </source>
</evidence>
<protein>
    <submittedName>
        <fullName evidence="2">Reverse transcriptase domain-containing protein</fullName>
    </submittedName>
</protein>
<feature type="domain" description="Reverse transcriptase zinc-binding" evidence="1">
    <location>
        <begin position="186"/>
        <end position="257"/>
    </location>
</feature>
<keyword evidence="2" id="KW-0548">Nucleotidyltransferase</keyword>
<dbReference type="AlphaFoldDB" id="A0ABD1QG28"/>